<feature type="binding site" evidence="9">
    <location>
        <position position="214"/>
    </location>
    <ligand>
        <name>D-dopa</name>
        <dbReference type="ChEBI" id="CHEBI:149689"/>
    </ligand>
</feature>
<dbReference type="InterPro" id="IPR023209">
    <property type="entry name" value="DAO"/>
</dbReference>
<gene>
    <name evidence="11" type="ORF">EAS64_23790</name>
</gene>
<evidence type="ECO:0000256" key="9">
    <source>
        <dbReference type="PIRSR" id="PIRSR000189-1"/>
    </source>
</evidence>
<feature type="binding site" evidence="9">
    <location>
        <position position="205"/>
    </location>
    <ligand>
        <name>D-dopa</name>
        <dbReference type="ChEBI" id="CHEBI:149689"/>
    </ligand>
</feature>
<feature type="binding site" evidence="9">
    <location>
        <begin position="41"/>
        <end position="42"/>
    </location>
    <ligand>
        <name>FAD</name>
        <dbReference type="ChEBI" id="CHEBI:57692"/>
    </ligand>
</feature>
<name>A0A6P2BWE9_9ACTN</name>
<dbReference type="GO" id="GO:0003884">
    <property type="term" value="F:D-amino-acid oxidase activity"/>
    <property type="evidence" value="ECO:0007669"/>
    <property type="project" value="UniProtKB-EC"/>
</dbReference>
<keyword evidence="12" id="KW-1185">Reference proteome</keyword>
<dbReference type="SUPFAM" id="SSF51971">
    <property type="entry name" value="Nucleotide-binding domain"/>
    <property type="match status" value="1"/>
</dbReference>
<feature type="binding site" evidence="9">
    <location>
        <position position="269"/>
    </location>
    <ligand>
        <name>D-dopa</name>
        <dbReference type="ChEBI" id="CHEBI:149689"/>
    </ligand>
</feature>
<evidence type="ECO:0000256" key="7">
    <source>
        <dbReference type="ARBA" id="ARBA00039751"/>
    </source>
</evidence>
<dbReference type="EC" id="1.4.3.3" evidence="6"/>
<sequence>MTDVDAVVVGAGVVGLTTAISLAEAGLSTRIVSATPPPAATSVAAGAIWGPVRCGPPQRCLAWSRSALDVLSGLAADPDSGVHFVSGREVAAHHATPPDWLTLLPETRLLGPGDLPPGFVSGWAYTAPAMNMPVYLEYLLARYAALGGSVTVETVASLADVAAPVVVNCTGIGARDLVPDESVVPVRGQVVVVENPGISEFYLDHGDDGADYRYLFPHPDVVVLGGTAYEGASDMAPRPEVSDRILRDLTAVFPSLRDARVIAERVGLRPVRPTVRLEAESLSGGRLLWHNYGHGGAGVTLSWGCAAELTAGVLA</sequence>
<proteinExistence type="inferred from homology"/>
<keyword evidence="5" id="KW-0560">Oxidoreductase</keyword>
<evidence type="ECO:0000256" key="5">
    <source>
        <dbReference type="ARBA" id="ARBA00023002"/>
    </source>
</evidence>
<dbReference type="EMBL" id="RPFW01000004">
    <property type="protein sequence ID" value="TVZ03422.1"/>
    <property type="molecule type" value="Genomic_DNA"/>
</dbReference>
<dbReference type="Proteomes" id="UP000460272">
    <property type="component" value="Unassembled WGS sequence"/>
</dbReference>
<dbReference type="SUPFAM" id="SSF54373">
    <property type="entry name" value="FAD-linked reductases, C-terminal domain"/>
    <property type="match status" value="1"/>
</dbReference>
<comment type="catalytic activity">
    <reaction evidence="8">
        <text>a D-alpha-amino acid + O2 + H2O = a 2-oxocarboxylate + H2O2 + NH4(+)</text>
        <dbReference type="Rhea" id="RHEA:21816"/>
        <dbReference type="ChEBI" id="CHEBI:15377"/>
        <dbReference type="ChEBI" id="CHEBI:15379"/>
        <dbReference type="ChEBI" id="CHEBI:16240"/>
        <dbReference type="ChEBI" id="CHEBI:28938"/>
        <dbReference type="ChEBI" id="CHEBI:35179"/>
        <dbReference type="ChEBI" id="CHEBI:59871"/>
        <dbReference type="EC" id="1.4.3.3"/>
    </reaction>
    <physiologicalReaction direction="left-to-right" evidence="8">
        <dbReference type="Rhea" id="RHEA:21817"/>
    </physiologicalReaction>
</comment>
<accession>A0A6P2BWE9</accession>
<feature type="domain" description="FAD dependent oxidoreductase" evidence="10">
    <location>
        <begin position="5"/>
        <end position="310"/>
    </location>
</feature>
<organism evidence="11 12">
    <name type="scientific">Trebonia kvetii</name>
    <dbReference type="NCBI Taxonomy" id="2480626"/>
    <lineage>
        <taxon>Bacteria</taxon>
        <taxon>Bacillati</taxon>
        <taxon>Actinomycetota</taxon>
        <taxon>Actinomycetes</taxon>
        <taxon>Streptosporangiales</taxon>
        <taxon>Treboniaceae</taxon>
        <taxon>Trebonia</taxon>
    </lineage>
</organism>
<feature type="binding site" evidence="9">
    <location>
        <position position="170"/>
    </location>
    <ligand>
        <name>FAD</name>
        <dbReference type="ChEBI" id="CHEBI:57692"/>
    </ligand>
</feature>
<dbReference type="AlphaFoldDB" id="A0A6P2BWE9"/>
<evidence type="ECO:0000256" key="2">
    <source>
        <dbReference type="ARBA" id="ARBA00006730"/>
    </source>
</evidence>
<evidence type="ECO:0000259" key="10">
    <source>
        <dbReference type="Pfam" id="PF01266"/>
    </source>
</evidence>
<dbReference type="Pfam" id="PF01266">
    <property type="entry name" value="DAO"/>
    <property type="match status" value="1"/>
</dbReference>
<evidence type="ECO:0000256" key="6">
    <source>
        <dbReference type="ARBA" id="ARBA00039101"/>
    </source>
</evidence>
<protein>
    <recommendedName>
        <fullName evidence="7">D-amino-acid oxidase</fullName>
        <ecNumber evidence="6">1.4.3.3</ecNumber>
    </recommendedName>
</protein>
<dbReference type="OrthoDB" id="246701at2"/>
<dbReference type="GO" id="GO:0019478">
    <property type="term" value="P:D-amino acid catabolic process"/>
    <property type="evidence" value="ECO:0007669"/>
    <property type="project" value="TreeGrafter"/>
</dbReference>
<feature type="binding site" evidence="9">
    <location>
        <begin position="295"/>
        <end position="300"/>
    </location>
    <ligand>
        <name>FAD</name>
        <dbReference type="ChEBI" id="CHEBI:57692"/>
    </ligand>
</feature>
<evidence type="ECO:0000256" key="3">
    <source>
        <dbReference type="ARBA" id="ARBA00022630"/>
    </source>
</evidence>
<comment type="similarity">
    <text evidence="2">Belongs to the DAMOX/DASOX family.</text>
</comment>
<dbReference type="RefSeq" id="WP_145856173.1">
    <property type="nucleotide sequence ID" value="NZ_RPFW01000004.1"/>
</dbReference>
<dbReference type="GO" id="GO:0005737">
    <property type="term" value="C:cytoplasm"/>
    <property type="evidence" value="ECO:0007669"/>
    <property type="project" value="TreeGrafter"/>
</dbReference>
<keyword evidence="4 9" id="KW-0274">FAD</keyword>
<comment type="cofactor">
    <cofactor evidence="1 9">
        <name>FAD</name>
        <dbReference type="ChEBI" id="CHEBI:57692"/>
    </cofactor>
</comment>
<reference evidence="11 12" key="1">
    <citation type="submission" date="2018-11" db="EMBL/GenBank/DDBJ databases">
        <title>Trebonia kvetii gen.nov., sp.nov., a novel acidophilic actinobacterium, and proposal of the new actinobacterial family Treboniaceae fam. nov.</title>
        <authorList>
            <person name="Rapoport D."/>
            <person name="Sagova-Mareckova M."/>
            <person name="Sedlacek I."/>
            <person name="Provaznik J."/>
            <person name="Kralova S."/>
            <person name="Pavlinic D."/>
            <person name="Benes V."/>
            <person name="Kopecky J."/>
        </authorList>
    </citation>
    <scope>NUCLEOTIDE SEQUENCE [LARGE SCALE GENOMIC DNA]</scope>
    <source>
        <strain evidence="11 12">15Tr583</strain>
    </source>
</reference>
<evidence type="ECO:0000256" key="4">
    <source>
        <dbReference type="ARBA" id="ARBA00022827"/>
    </source>
</evidence>
<keyword evidence="3" id="KW-0285">Flavoprotein</keyword>
<dbReference type="Gene3D" id="3.40.50.720">
    <property type="entry name" value="NAD(P)-binding Rossmann-like Domain"/>
    <property type="match status" value="1"/>
</dbReference>
<dbReference type="PANTHER" id="PTHR11530:SF11">
    <property type="entry name" value="D-ASPARTATE OXIDASE"/>
    <property type="match status" value="1"/>
</dbReference>
<evidence type="ECO:0000256" key="1">
    <source>
        <dbReference type="ARBA" id="ARBA00001974"/>
    </source>
</evidence>
<feature type="binding site" evidence="9">
    <location>
        <position position="296"/>
    </location>
    <ligand>
        <name>D-dopa</name>
        <dbReference type="ChEBI" id="CHEBI:149689"/>
    </ligand>
</feature>
<comment type="caution">
    <text evidence="11">The sequence shown here is derived from an EMBL/GenBank/DDBJ whole genome shotgun (WGS) entry which is preliminary data.</text>
</comment>
<dbReference type="PANTHER" id="PTHR11530">
    <property type="entry name" value="D-AMINO ACID OXIDASE"/>
    <property type="match status" value="1"/>
</dbReference>
<evidence type="ECO:0000256" key="8">
    <source>
        <dbReference type="ARBA" id="ARBA00049547"/>
    </source>
</evidence>
<dbReference type="InterPro" id="IPR006076">
    <property type="entry name" value="FAD-dep_OxRdtase"/>
</dbReference>
<dbReference type="GO" id="GO:0071949">
    <property type="term" value="F:FAD binding"/>
    <property type="evidence" value="ECO:0007669"/>
    <property type="project" value="InterPro"/>
</dbReference>
<dbReference type="Gene3D" id="3.30.9.10">
    <property type="entry name" value="D-Amino Acid Oxidase, subunit A, domain 2"/>
    <property type="match status" value="1"/>
</dbReference>
<feature type="binding site" evidence="9">
    <location>
        <position position="155"/>
    </location>
    <ligand>
        <name>FAD</name>
        <dbReference type="ChEBI" id="CHEBI:57692"/>
    </ligand>
</feature>
<evidence type="ECO:0000313" key="12">
    <source>
        <dbReference type="Proteomes" id="UP000460272"/>
    </source>
</evidence>
<dbReference type="PIRSF" id="PIRSF000189">
    <property type="entry name" value="D-aa_oxidase"/>
    <property type="match status" value="1"/>
</dbReference>
<evidence type="ECO:0000313" key="11">
    <source>
        <dbReference type="EMBL" id="TVZ03422.1"/>
    </source>
</evidence>